<dbReference type="AlphaFoldDB" id="A0A645GTB9"/>
<accession>A0A645GTB9</accession>
<sequence>MVMRGDQDVANFFWGVPILFFISKHHVKHSFIFIKFGCGLPADSHFDYRLCIGGGDSVFCHLGVVKLNSQFR</sequence>
<gene>
    <name evidence="1" type="ORF">SDC9_176653</name>
</gene>
<protein>
    <submittedName>
        <fullName evidence="1">Uncharacterized protein</fullName>
    </submittedName>
</protein>
<organism evidence="1">
    <name type="scientific">bioreactor metagenome</name>
    <dbReference type="NCBI Taxonomy" id="1076179"/>
    <lineage>
        <taxon>unclassified sequences</taxon>
        <taxon>metagenomes</taxon>
        <taxon>ecological metagenomes</taxon>
    </lineage>
</organism>
<proteinExistence type="predicted"/>
<dbReference type="EMBL" id="VSSQ01079776">
    <property type="protein sequence ID" value="MPN29202.1"/>
    <property type="molecule type" value="Genomic_DNA"/>
</dbReference>
<evidence type="ECO:0000313" key="1">
    <source>
        <dbReference type="EMBL" id="MPN29202.1"/>
    </source>
</evidence>
<comment type="caution">
    <text evidence="1">The sequence shown here is derived from an EMBL/GenBank/DDBJ whole genome shotgun (WGS) entry which is preliminary data.</text>
</comment>
<reference evidence="1" key="1">
    <citation type="submission" date="2019-08" db="EMBL/GenBank/DDBJ databases">
        <authorList>
            <person name="Kucharzyk K."/>
            <person name="Murdoch R.W."/>
            <person name="Higgins S."/>
            <person name="Loffler F."/>
        </authorList>
    </citation>
    <scope>NUCLEOTIDE SEQUENCE</scope>
</reference>
<name>A0A645GTB9_9ZZZZ</name>